<reference evidence="1 2" key="1">
    <citation type="submission" date="2024-05" db="EMBL/GenBank/DDBJ databases">
        <title>Genomic Encyclopedia of Type Strains, Phase IV (KMG-IV): sequencing the most valuable type-strain genomes for metagenomic binning, comparative biology and taxonomic classification.</title>
        <authorList>
            <person name="Goeker M."/>
        </authorList>
    </citation>
    <scope>NUCLEOTIDE SEQUENCE [LARGE SCALE GENOMIC DNA]</scope>
    <source>
        <strain evidence="1 2">DSM 25286</strain>
    </source>
</reference>
<accession>A0ABV2E5E9</accession>
<proteinExistence type="predicted"/>
<keyword evidence="2" id="KW-1185">Reference proteome</keyword>
<protein>
    <submittedName>
        <fullName evidence="1">Uncharacterized protein</fullName>
    </submittedName>
</protein>
<organism evidence="1 2">
    <name type="scientific">Salinicoccus halitifaciens</name>
    <dbReference type="NCBI Taxonomy" id="1073415"/>
    <lineage>
        <taxon>Bacteria</taxon>
        <taxon>Bacillati</taxon>
        <taxon>Bacillota</taxon>
        <taxon>Bacilli</taxon>
        <taxon>Bacillales</taxon>
        <taxon>Staphylococcaceae</taxon>
        <taxon>Salinicoccus</taxon>
    </lineage>
</organism>
<evidence type="ECO:0000313" key="1">
    <source>
        <dbReference type="EMBL" id="MET3109655.1"/>
    </source>
</evidence>
<comment type="caution">
    <text evidence="1">The sequence shown here is derived from an EMBL/GenBank/DDBJ whole genome shotgun (WGS) entry which is preliminary data.</text>
</comment>
<gene>
    <name evidence="1" type="ORF">ABHD89_000043</name>
</gene>
<sequence length="60" mass="6752">MTKKKRKKRIPKSKIEFAVILQARVCEPGPFSNIVLLDFYTSHVVIMNSELIGGVKDGGY</sequence>
<dbReference type="RefSeq" id="WP_230820994.1">
    <property type="nucleotide sequence ID" value="NZ_JAJNCU010000001.1"/>
</dbReference>
<dbReference type="EMBL" id="JBDZDV010000001">
    <property type="protein sequence ID" value="MET3109655.1"/>
    <property type="molecule type" value="Genomic_DNA"/>
</dbReference>
<name>A0ABV2E5E9_9STAP</name>
<evidence type="ECO:0000313" key="2">
    <source>
        <dbReference type="Proteomes" id="UP001549019"/>
    </source>
</evidence>
<dbReference type="Proteomes" id="UP001549019">
    <property type="component" value="Unassembled WGS sequence"/>
</dbReference>